<dbReference type="STRING" id="1921764.BSR28_07970"/>
<dbReference type="SUPFAM" id="SSF51445">
    <property type="entry name" value="(Trans)glycosidases"/>
    <property type="match status" value="1"/>
</dbReference>
<dbReference type="InterPro" id="IPR044505">
    <property type="entry name" value="GlgX_Isoamylase_N_E_set"/>
</dbReference>
<reference evidence="5 6" key="1">
    <citation type="submission" date="2016-11" db="EMBL/GenBank/DDBJ databases">
        <title>Actinomyces gypaetusis sp. nov. isolated from the vulture Gypaetus barbatus in Qinghai Tibet Plateau China.</title>
        <authorList>
            <person name="Meng X."/>
        </authorList>
    </citation>
    <scope>NUCLEOTIDE SEQUENCE [LARGE SCALE GENOMIC DNA]</scope>
    <source>
        <strain evidence="5 6">VUL4_2</strain>
    </source>
</reference>
<keyword evidence="6" id="KW-1185">Reference proteome</keyword>
<dbReference type="PANTHER" id="PTHR43002">
    <property type="entry name" value="GLYCOGEN DEBRANCHING ENZYME"/>
    <property type="match status" value="1"/>
</dbReference>
<keyword evidence="3" id="KW-0326">Glycosidase</keyword>
<accession>A0A1Q5PKR9</accession>
<dbReference type="InterPro" id="IPR011837">
    <property type="entry name" value="Glycogen_debranch_GlgX"/>
</dbReference>
<comment type="similarity">
    <text evidence="1">Belongs to the glycosyl hydrolase 13 family.</text>
</comment>
<gene>
    <name evidence="5" type="ORF">BSR29_06310</name>
</gene>
<dbReference type="GO" id="GO:0005980">
    <property type="term" value="P:glycogen catabolic process"/>
    <property type="evidence" value="ECO:0007669"/>
    <property type="project" value="InterPro"/>
</dbReference>
<dbReference type="InterPro" id="IPR006047">
    <property type="entry name" value="GH13_cat_dom"/>
</dbReference>
<protein>
    <submittedName>
        <fullName evidence="5">Glycogen debranching enzyme GlgX</fullName>
    </submittedName>
</protein>
<dbReference type="SUPFAM" id="SSF81296">
    <property type="entry name" value="E set domains"/>
    <property type="match status" value="1"/>
</dbReference>
<dbReference type="OrthoDB" id="3236218at2"/>
<dbReference type="RefSeq" id="WP_073709460.1">
    <property type="nucleotide sequence ID" value="NZ_MQSU01000004.1"/>
</dbReference>
<dbReference type="Pfam" id="PF02922">
    <property type="entry name" value="CBM_48"/>
    <property type="match status" value="1"/>
</dbReference>
<dbReference type="InterPro" id="IPR013783">
    <property type="entry name" value="Ig-like_fold"/>
</dbReference>
<dbReference type="Pfam" id="PF00128">
    <property type="entry name" value="Alpha-amylase"/>
    <property type="match status" value="1"/>
</dbReference>
<dbReference type="Gene3D" id="3.20.20.80">
    <property type="entry name" value="Glycosidases"/>
    <property type="match status" value="1"/>
</dbReference>
<feature type="domain" description="Glycosyl hydrolase family 13 catalytic" evidence="4">
    <location>
        <begin position="185"/>
        <end position="624"/>
    </location>
</feature>
<dbReference type="AlphaFoldDB" id="A0A1Q5PKR9"/>
<dbReference type="InterPro" id="IPR017853">
    <property type="entry name" value="GH"/>
</dbReference>
<keyword evidence="2" id="KW-0378">Hydrolase</keyword>
<comment type="caution">
    <text evidence="5">The sequence shown here is derived from an EMBL/GenBank/DDBJ whole genome shotgun (WGS) entry which is preliminary data.</text>
</comment>
<evidence type="ECO:0000313" key="5">
    <source>
        <dbReference type="EMBL" id="OKL47227.1"/>
    </source>
</evidence>
<dbReference type="SMART" id="SM00642">
    <property type="entry name" value="Aamy"/>
    <property type="match status" value="1"/>
</dbReference>
<dbReference type="CDD" id="cd02856">
    <property type="entry name" value="E_set_GDE_Isoamylase_N"/>
    <property type="match status" value="1"/>
</dbReference>
<dbReference type="GO" id="GO:0004135">
    <property type="term" value="F:amylo-alpha-1,6-glucosidase activity"/>
    <property type="evidence" value="ECO:0007669"/>
    <property type="project" value="InterPro"/>
</dbReference>
<dbReference type="CDD" id="cd11326">
    <property type="entry name" value="AmyAc_Glg_debranch"/>
    <property type="match status" value="1"/>
</dbReference>
<sequence>MFDPQNDSTNSASFPQWKSDAPLGTAPAPFGTPLGTTVTAEGTYFVVSSANASAIDLCLWQDGTEKRIQLFGPDNGLWSVFVPGVGVGTQYNYRAYGPWDPTAGHLFNPAKLLIDPYAMGLTGTVEAHADLYPHLVDDELHPTAFPPVISPVDSSARVPRCVITEARFPLAPGPKYAWEETVVYEAHVKGFTLNLPGVRDDLRGTYAGLASEAAISYLKDLGITTLELLPIHAKSSEPFLAQRGLSNYWGYSTLSYFYPEPSYATAASQAAGPQAVIDEFRGMVSLLHEAGIEVVLDVVYNHTCEGGEFGPSLSWRGLDNLTYYLQDFSNPGRLWDVTGTGNSLDFGASPVVAMTLDSLRFWANEMGVDGFRFDLGVTLARNRGNFLREHPFLVAASSDPILRTKKLIMEPWDVGYDGWHTGDFPVPFGSWNDRFRSDVRNFWVATVGAVNAGEAATGQSALATRLAGSADTYYRDPQGVVRSPLASVNYVTAHDGFTMADLVSFNHKHNEANKEQNRDGSDDNRSWNHGFEGTFEALRQAEELSPSEKQEISDFRTKSIKNLFATLMISAGIPMICAGDEFGRTQQGNNNAYCQDSAISWVDWDWDTWQEELHSMTRQLIHLRRQHPVLRPTRFATGKPTVPGHTHRDLAWFNAKAMGMDSNEWSQPTGRILQMHRCSGSTETSDALVVINGTAEPQIYKPAVPTHATAEANLVINAQGPNSSGDLEYQKLWDSAWSTYPDQLPDTITASSECKIEPFSMQIFLSKVD</sequence>
<proteinExistence type="inferred from homology"/>
<evidence type="ECO:0000256" key="2">
    <source>
        <dbReference type="ARBA" id="ARBA00022801"/>
    </source>
</evidence>
<dbReference type="NCBIfam" id="TIGR02100">
    <property type="entry name" value="glgX_debranch"/>
    <property type="match status" value="1"/>
</dbReference>
<dbReference type="InterPro" id="IPR004193">
    <property type="entry name" value="Glyco_hydro_13_N"/>
</dbReference>
<dbReference type="Gene3D" id="2.60.40.10">
    <property type="entry name" value="Immunoglobulins"/>
    <property type="match status" value="1"/>
</dbReference>
<organism evidence="5 6">
    <name type="scientific">Boudabousia liubingyangii</name>
    <dbReference type="NCBI Taxonomy" id="1921764"/>
    <lineage>
        <taxon>Bacteria</taxon>
        <taxon>Bacillati</taxon>
        <taxon>Actinomycetota</taxon>
        <taxon>Actinomycetes</taxon>
        <taxon>Actinomycetales</taxon>
        <taxon>Actinomycetaceae</taxon>
        <taxon>Boudabousia</taxon>
    </lineage>
</organism>
<dbReference type="InterPro" id="IPR014756">
    <property type="entry name" value="Ig_E-set"/>
</dbReference>
<evidence type="ECO:0000259" key="4">
    <source>
        <dbReference type="SMART" id="SM00642"/>
    </source>
</evidence>
<dbReference type="Proteomes" id="UP000186785">
    <property type="component" value="Unassembled WGS sequence"/>
</dbReference>
<name>A0A1Q5PKR9_9ACTO</name>
<evidence type="ECO:0000256" key="3">
    <source>
        <dbReference type="ARBA" id="ARBA00023295"/>
    </source>
</evidence>
<evidence type="ECO:0000256" key="1">
    <source>
        <dbReference type="ARBA" id="ARBA00008061"/>
    </source>
</evidence>
<evidence type="ECO:0000313" key="6">
    <source>
        <dbReference type="Proteomes" id="UP000186785"/>
    </source>
</evidence>
<dbReference type="EMBL" id="MQSV01000004">
    <property type="protein sequence ID" value="OKL47227.1"/>
    <property type="molecule type" value="Genomic_DNA"/>
</dbReference>